<protein>
    <submittedName>
        <fullName evidence="1">4945_t:CDS:1</fullName>
    </submittedName>
</protein>
<accession>A0ACA9R6I8</accession>
<comment type="caution">
    <text evidence="1">The sequence shown here is derived from an EMBL/GenBank/DDBJ whole genome shotgun (WGS) entry which is preliminary data.</text>
</comment>
<dbReference type="EMBL" id="CAJVPT010069720">
    <property type="protein sequence ID" value="CAG8778406.1"/>
    <property type="molecule type" value="Genomic_DNA"/>
</dbReference>
<organism evidence="1 2">
    <name type="scientific">Acaulospora colombiana</name>
    <dbReference type="NCBI Taxonomy" id="27376"/>
    <lineage>
        <taxon>Eukaryota</taxon>
        <taxon>Fungi</taxon>
        <taxon>Fungi incertae sedis</taxon>
        <taxon>Mucoromycota</taxon>
        <taxon>Glomeromycotina</taxon>
        <taxon>Glomeromycetes</taxon>
        <taxon>Diversisporales</taxon>
        <taxon>Acaulosporaceae</taxon>
        <taxon>Acaulospora</taxon>
    </lineage>
</organism>
<dbReference type="Proteomes" id="UP000789525">
    <property type="component" value="Unassembled WGS sequence"/>
</dbReference>
<reference evidence="1" key="1">
    <citation type="submission" date="2021-06" db="EMBL/GenBank/DDBJ databases">
        <authorList>
            <person name="Kallberg Y."/>
            <person name="Tangrot J."/>
            <person name="Rosling A."/>
        </authorList>
    </citation>
    <scope>NUCLEOTIDE SEQUENCE</scope>
    <source>
        <strain evidence="1">CL356</strain>
    </source>
</reference>
<gene>
    <name evidence="1" type="ORF">ACOLOM_LOCUS14209</name>
</gene>
<evidence type="ECO:0000313" key="1">
    <source>
        <dbReference type="EMBL" id="CAG8778406.1"/>
    </source>
</evidence>
<name>A0ACA9R6I8_9GLOM</name>
<feature type="non-terminal residue" evidence="1">
    <location>
        <position position="74"/>
    </location>
</feature>
<keyword evidence="2" id="KW-1185">Reference proteome</keyword>
<sequence>MNLLGEFIQPETLDHEEMNIHEKRSTVRRRGQGGRFAKTTKLRYTKVPSFKTMISSYFDPSEEAERFHVGIGKK</sequence>
<proteinExistence type="predicted"/>
<evidence type="ECO:0000313" key="2">
    <source>
        <dbReference type="Proteomes" id="UP000789525"/>
    </source>
</evidence>